<evidence type="ECO:0000313" key="2">
    <source>
        <dbReference type="Proteomes" id="UP000023541"/>
    </source>
</evidence>
<dbReference type="eggNOG" id="COG4929">
    <property type="taxonomic scope" value="Bacteria"/>
</dbReference>
<reference evidence="1 2" key="1">
    <citation type="submission" date="2014-04" db="EMBL/GenBank/DDBJ databases">
        <title>Aquimarina sp. 22II-S11-z7 Genome Sequencing.</title>
        <authorList>
            <person name="Lai Q."/>
        </authorList>
    </citation>
    <scope>NUCLEOTIDE SEQUENCE [LARGE SCALE GENOMIC DNA]</scope>
    <source>
        <strain evidence="1 2">22II-S11-z7</strain>
    </source>
</reference>
<dbReference type="STRING" id="1317122.ATO12_17895"/>
<dbReference type="InterPro" id="IPR025833">
    <property type="entry name" value="GDYXXLXY"/>
</dbReference>
<dbReference type="OrthoDB" id="4868247at2"/>
<dbReference type="Pfam" id="PF14345">
    <property type="entry name" value="GDYXXLXY"/>
    <property type="match status" value="1"/>
</dbReference>
<organism evidence="1 2">
    <name type="scientific">Aquimarina atlantica</name>
    <dbReference type="NCBI Taxonomy" id="1317122"/>
    <lineage>
        <taxon>Bacteria</taxon>
        <taxon>Pseudomonadati</taxon>
        <taxon>Bacteroidota</taxon>
        <taxon>Flavobacteriia</taxon>
        <taxon>Flavobacteriales</taxon>
        <taxon>Flavobacteriaceae</taxon>
        <taxon>Aquimarina</taxon>
    </lineage>
</organism>
<protein>
    <recommendedName>
        <fullName evidence="3">GDYXXLXY domain-containing protein</fullName>
    </recommendedName>
</protein>
<comment type="caution">
    <text evidence="1">The sequence shown here is derived from an EMBL/GenBank/DDBJ whole genome shotgun (WGS) entry which is preliminary data.</text>
</comment>
<evidence type="ECO:0000313" key="1">
    <source>
        <dbReference type="EMBL" id="EZH73806.1"/>
    </source>
</evidence>
<name>A0A023BUX5_9FLAO</name>
<evidence type="ECO:0008006" key="3">
    <source>
        <dbReference type="Google" id="ProtNLM"/>
    </source>
</evidence>
<gene>
    <name evidence="1" type="ORF">ATO12_17895</name>
</gene>
<proteinExistence type="predicted"/>
<keyword evidence="2" id="KW-1185">Reference proteome</keyword>
<dbReference type="RefSeq" id="WP_081802064.1">
    <property type="nucleotide sequence ID" value="NZ_AQRA01000005.1"/>
</dbReference>
<dbReference type="AlphaFoldDB" id="A0A023BUX5"/>
<sequence>MKPIYFIVFVILAVVQIGTPLKMIFDKEDILISGTAYKFKTMPIDPTDPFRGKYIRLQFEMDSFATSDTTYVYGDKVRVYIENDDEGFAKVAGVSKESLDIGGDYVMAKVTNTYNNKIMFELPFDRFYMEETKAYDAEKAYRDMNRNNKKDDVYALVYIKDGASVLKDVIIEGIPIQEYVE</sequence>
<accession>A0A023BUX5</accession>
<dbReference type="EMBL" id="AQRA01000005">
    <property type="protein sequence ID" value="EZH73806.1"/>
    <property type="molecule type" value="Genomic_DNA"/>
</dbReference>
<dbReference type="Proteomes" id="UP000023541">
    <property type="component" value="Unassembled WGS sequence"/>
</dbReference>